<reference evidence="9" key="1">
    <citation type="journal article" date="2014" name="Int. J. Syst. Evol. Microbiol.">
        <title>Complete genome sequence of Corynebacterium casei LMG S-19264T (=DSM 44701T), isolated from a smear-ripened cheese.</title>
        <authorList>
            <consortium name="US DOE Joint Genome Institute (JGI-PGF)"/>
            <person name="Walter F."/>
            <person name="Albersmeier A."/>
            <person name="Kalinowski J."/>
            <person name="Ruckert C."/>
        </authorList>
    </citation>
    <scope>NUCLEOTIDE SEQUENCE</scope>
    <source>
        <strain evidence="9">KCTC 32020</strain>
    </source>
</reference>
<dbReference type="PANTHER" id="PTHR30069:SF46">
    <property type="entry name" value="OAR PROTEIN"/>
    <property type="match status" value="1"/>
</dbReference>
<comment type="caution">
    <text evidence="9">The sequence shown here is derived from an EMBL/GenBank/DDBJ whole genome shotgun (WGS) entry which is preliminary data.</text>
</comment>
<dbReference type="Gene3D" id="2.170.130.10">
    <property type="entry name" value="TonB-dependent receptor, plug domain"/>
    <property type="match status" value="1"/>
</dbReference>
<evidence type="ECO:0000313" key="9">
    <source>
        <dbReference type="EMBL" id="GHE28551.1"/>
    </source>
</evidence>
<dbReference type="GO" id="GO:0009279">
    <property type="term" value="C:cell outer membrane"/>
    <property type="evidence" value="ECO:0007669"/>
    <property type="project" value="UniProtKB-SubCell"/>
</dbReference>
<keyword evidence="7" id="KW-0732">Signal</keyword>
<organism evidence="9 10">
    <name type="scientific">Vulcaniibacterium thermophilum</name>
    <dbReference type="NCBI Taxonomy" id="1169913"/>
    <lineage>
        <taxon>Bacteria</taxon>
        <taxon>Pseudomonadati</taxon>
        <taxon>Pseudomonadota</taxon>
        <taxon>Gammaproteobacteria</taxon>
        <taxon>Lysobacterales</taxon>
        <taxon>Lysobacteraceae</taxon>
        <taxon>Vulcaniibacterium</taxon>
    </lineage>
</organism>
<dbReference type="Pfam" id="PF25183">
    <property type="entry name" value="OMP_b-brl_4"/>
    <property type="match status" value="1"/>
</dbReference>
<dbReference type="InterPro" id="IPR057601">
    <property type="entry name" value="Oar-like_b-barrel"/>
</dbReference>
<name>A0A919DBM2_9GAMM</name>
<dbReference type="Proteomes" id="UP000636453">
    <property type="component" value="Unassembled WGS sequence"/>
</dbReference>
<sequence>MTHSKRVRMSKLTLGLLAVLATAPAFAQSTSAGVGGVVTDASGRPVAGAEVTIVHTESGTVSRVVTDENGRYVARGLRVGGPYTITASKDGQSDVESGVFLQLDATNTVNAQLGAEAAAGAEAHALESVVVSGTRGSTVFAPDTTGAQTVVTREEIEALPSIRRSLEDYVRLDPRIVQVDKERGGIAAGGQNNRYNNIRIDGVPTNDNFGLNDSGLPALNQPIVIDWISEFNIGVSNYDVTQGDFVGANINAVTKSGTNEFHGSVYGIYRDDDMIGEWVGNGRRAAPFNEETTWGAYLGGPLIKDRLFFFAGYEKFERIAPSADNGPQGSGASNEFRVTQTQLDQIATAARNFGAGDIGSFDPISEFVNEDEKWLAKIDWNITDTQRAAFRYNKTEGTVLRLNTGATTLQANSNWYSDNISFENWAGMLYSDWTTNFSTELNVSYSEYRSLPTSYSDVPQVSITARNGSPTGGSATLLFGEERSRQSNELAVDTWTGFFAGNYYLGNHELKFGLDYETSDVFNLFLQDTTGSYEFNTTGTGSSQVDGITNFLNGRYTRYRFQRARSGNNRDAAAQFEVGNTGLFVQDTWTVNDRLTLMFGIRADQTGIGGTPAENAQFRTDYGFDNRYTPDGEWTIQPRFGFNYTAGDELRTQVRGGVGLFLGSAPGVWLSNSFSNPGVLTQSFDIRSSTGLPLPAGALTPGQPVVPATAVASQLVNAMDPDFRQPTIWKANLAIEQELPWWGLVAGAELLVSRTDRGVHYVNYALGAPAGTLPDGRNHYWSTTANTNGRIRTNCLLVNPAAPFNATSNPCRYSEAIVLTNTSKGGAENFTISLEKPWDNGWYAKLAYTFGRSTEVSPGTSSVALSNWQLRTVFNQNEEVANRSNYEISDRLTFALSKTWNLFSDKAPFRASMFYEGRYGRPFSYVFGNDANGDGSFGNDVFYVPAGPGDVSFTNNSSALDQQAFWAYINSNPDLAARRGSPTRRNEGTSPWRNVIDVRFSQEIPLGFGDARAEVFLDIENFGNLLNRKWGQVEEAGFPYTLSVADYAGVVNGRYVLDVNRYVNEATGAVSLPQLPSRNFESRWAAQIGIRIDF</sequence>
<dbReference type="GO" id="GO:0015344">
    <property type="term" value="F:siderophore uptake transmembrane transporter activity"/>
    <property type="evidence" value="ECO:0007669"/>
    <property type="project" value="TreeGrafter"/>
</dbReference>
<evidence type="ECO:0000256" key="3">
    <source>
        <dbReference type="ARBA" id="ARBA00022452"/>
    </source>
</evidence>
<feature type="signal peptide" evidence="7">
    <location>
        <begin position="1"/>
        <end position="27"/>
    </location>
</feature>
<keyword evidence="10" id="KW-1185">Reference proteome</keyword>
<evidence type="ECO:0000256" key="7">
    <source>
        <dbReference type="SAM" id="SignalP"/>
    </source>
</evidence>
<feature type="domain" description="TonB-dependent transporter Oar-like beta-barrel" evidence="8">
    <location>
        <begin position="253"/>
        <end position="1018"/>
    </location>
</feature>
<keyword evidence="6" id="KW-0998">Cell outer membrane</keyword>
<dbReference type="SUPFAM" id="SSF49464">
    <property type="entry name" value="Carboxypeptidase regulatory domain-like"/>
    <property type="match status" value="1"/>
</dbReference>
<dbReference type="Gene3D" id="2.40.170.20">
    <property type="entry name" value="TonB-dependent receptor, beta-barrel domain"/>
    <property type="match status" value="1"/>
</dbReference>
<evidence type="ECO:0000259" key="8">
    <source>
        <dbReference type="Pfam" id="PF25183"/>
    </source>
</evidence>
<evidence type="ECO:0000256" key="2">
    <source>
        <dbReference type="ARBA" id="ARBA00022448"/>
    </source>
</evidence>
<dbReference type="AlphaFoldDB" id="A0A919DBM2"/>
<dbReference type="PANTHER" id="PTHR30069">
    <property type="entry name" value="TONB-DEPENDENT OUTER MEMBRANE RECEPTOR"/>
    <property type="match status" value="1"/>
</dbReference>
<comment type="subcellular location">
    <subcellularLocation>
        <location evidence="1">Cell outer membrane</location>
        <topology evidence="1">Multi-pass membrane protein</topology>
    </subcellularLocation>
</comment>
<evidence type="ECO:0000256" key="6">
    <source>
        <dbReference type="ARBA" id="ARBA00023237"/>
    </source>
</evidence>
<proteinExistence type="predicted"/>
<dbReference type="InterPro" id="IPR036942">
    <property type="entry name" value="Beta-barrel_TonB_sf"/>
</dbReference>
<dbReference type="InterPro" id="IPR039426">
    <property type="entry name" value="TonB-dep_rcpt-like"/>
</dbReference>
<feature type="chain" id="PRO_5037479962" evidence="7">
    <location>
        <begin position="28"/>
        <end position="1094"/>
    </location>
</feature>
<keyword evidence="2" id="KW-0813">Transport</keyword>
<evidence type="ECO:0000256" key="1">
    <source>
        <dbReference type="ARBA" id="ARBA00004571"/>
    </source>
</evidence>
<dbReference type="EMBL" id="BNCF01000003">
    <property type="protein sequence ID" value="GHE28551.1"/>
    <property type="molecule type" value="Genomic_DNA"/>
</dbReference>
<keyword evidence="5" id="KW-0472">Membrane</keyword>
<dbReference type="OrthoDB" id="9768147at2"/>
<evidence type="ECO:0000313" key="10">
    <source>
        <dbReference type="Proteomes" id="UP000636453"/>
    </source>
</evidence>
<dbReference type="InterPro" id="IPR008969">
    <property type="entry name" value="CarboxyPept-like_regulatory"/>
</dbReference>
<accession>A0A919DBM2</accession>
<dbReference type="Gene3D" id="2.60.40.1120">
    <property type="entry name" value="Carboxypeptidase-like, regulatory domain"/>
    <property type="match status" value="1"/>
</dbReference>
<protein>
    <submittedName>
        <fullName evidence="9">Oar protein</fullName>
    </submittedName>
</protein>
<keyword evidence="3" id="KW-1134">Transmembrane beta strand</keyword>
<dbReference type="InterPro" id="IPR037066">
    <property type="entry name" value="Plug_dom_sf"/>
</dbReference>
<dbReference type="GO" id="GO:0044718">
    <property type="term" value="P:siderophore transmembrane transport"/>
    <property type="evidence" value="ECO:0007669"/>
    <property type="project" value="TreeGrafter"/>
</dbReference>
<dbReference type="RefSeq" id="WP_146474008.1">
    <property type="nucleotide sequence ID" value="NZ_JBHRUD010000001.1"/>
</dbReference>
<reference evidence="9" key="2">
    <citation type="submission" date="2020-09" db="EMBL/GenBank/DDBJ databases">
        <authorList>
            <person name="Sun Q."/>
            <person name="Kim S."/>
        </authorList>
    </citation>
    <scope>NUCLEOTIDE SEQUENCE</scope>
    <source>
        <strain evidence="9">KCTC 32020</strain>
    </source>
</reference>
<dbReference type="Pfam" id="PF13620">
    <property type="entry name" value="CarboxypepD_reg"/>
    <property type="match status" value="1"/>
</dbReference>
<keyword evidence="4" id="KW-0812">Transmembrane</keyword>
<evidence type="ECO:0000256" key="4">
    <source>
        <dbReference type="ARBA" id="ARBA00022692"/>
    </source>
</evidence>
<evidence type="ECO:0000256" key="5">
    <source>
        <dbReference type="ARBA" id="ARBA00023136"/>
    </source>
</evidence>
<gene>
    <name evidence="9" type="primary">oar</name>
    <name evidence="9" type="ORF">GCM10007167_07680</name>
</gene>
<dbReference type="SUPFAM" id="SSF56935">
    <property type="entry name" value="Porins"/>
    <property type="match status" value="1"/>
</dbReference>